<comment type="caution">
    <text evidence="1">The sequence shown here is derived from an EMBL/GenBank/DDBJ whole genome shotgun (WGS) entry which is preliminary data.</text>
</comment>
<evidence type="ECO:0000313" key="1">
    <source>
        <dbReference type="EMBL" id="KAH7846014.1"/>
    </source>
</evidence>
<dbReference type="EMBL" id="CM037155">
    <property type="protein sequence ID" value="KAH7846014.1"/>
    <property type="molecule type" value="Genomic_DNA"/>
</dbReference>
<gene>
    <name evidence="1" type="ORF">Vadar_008631</name>
</gene>
<accession>A0ACB7XYK1</accession>
<proteinExistence type="predicted"/>
<reference evidence="1 2" key="1">
    <citation type="journal article" date="2021" name="Hortic Res">
        <title>High-quality reference genome and annotation aids understanding of berry development for evergreen blueberry (Vaccinium darrowii).</title>
        <authorList>
            <person name="Yu J."/>
            <person name="Hulse-Kemp A.M."/>
            <person name="Babiker E."/>
            <person name="Staton M."/>
        </authorList>
    </citation>
    <scope>NUCLEOTIDE SEQUENCE [LARGE SCALE GENOMIC DNA]</scope>
    <source>
        <strain evidence="2">cv. NJ 8807/NJ 8810</strain>
        <tissue evidence="1">Young leaf</tissue>
    </source>
</reference>
<organism evidence="1 2">
    <name type="scientific">Vaccinium darrowii</name>
    <dbReference type="NCBI Taxonomy" id="229202"/>
    <lineage>
        <taxon>Eukaryota</taxon>
        <taxon>Viridiplantae</taxon>
        <taxon>Streptophyta</taxon>
        <taxon>Embryophyta</taxon>
        <taxon>Tracheophyta</taxon>
        <taxon>Spermatophyta</taxon>
        <taxon>Magnoliopsida</taxon>
        <taxon>eudicotyledons</taxon>
        <taxon>Gunneridae</taxon>
        <taxon>Pentapetalae</taxon>
        <taxon>asterids</taxon>
        <taxon>Ericales</taxon>
        <taxon>Ericaceae</taxon>
        <taxon>Vaccinioideae</taxon>
        <taxon>Vaccinieae</taxon>
        <taxon>Vaccinium</taxon>
    </lineage>
</organism>
<dbReference type="Proteomes" id="UP000828048">
    <property type="component" value="Chromosome 5"/>
</dbReference>
<protein>
    <submittedName>
        <fullName evidence="1">Uncharacterized protein</fullName>
    </submittedName>
</protein>
<sequence>MARSLLLLRALSSSSRRFTTKSVPGARRILAVFPPEEFRSSSAAESDDKVFLRMLMPGVAREDVDVRVDGNKVVINGLRRKQPYEEADTDHHCEFGLHRIGLPCEPLNLSDMKAVMKNGILKLVIPKVAEGGGGGGGGN</sequence>
<evidence type="ECO:0000313" key="2">
    <source>
        <dbReference type="Proteomes" id="UP000828048"/>
    </source>
</evidence>
<name>A0ACB7XYK1_9ERIC</name>
<keyword evidence="2" id="KW-1185">Reference proteome</keyword>